<evidence type="ECO:0000256" key="5">
    <source>
        <dbReference type="ARBA" id="ARBA00023235"/>
    </source>
</evidence>
<dbReference type="HAMAP" id="MF_01235">
    <property type="entry name" value="ManNAc6P_epimer"/>
    <property type="match status" value="1"/>
</dbReference>
<evidence type="ECO:0000256" key="1">
    <source>
        <dbReference type="ARBA" id="ARBA00000056"/>
    </source>
</evidence>
<dbReference type="InterPro" id="IPR013785">
    <property type="entry name" value="Aldolase_TIM"/>
</dbReference>
<dbReference type="GO" id="GO:0047465">
    <property type="term" value="F:N-acylglucosamine-6-phosphate 2-epimerase activity"/>
    <property type="evidence" value="ECO:0007669"/>
    <property type="project" value="UniProtKB-EC"/>
</dbReference>
<dbReference type="InterPro" id="IPR011060">
    <property type="entry name" value="RibuloseP-bd_barrel"/>
</dbReference>
<dbReference type="UniPathway" id="UPA00629">
    <property type="reaction ID" value="UER00682"/>
</dbReference>
<dbReference type="InterPro" id="IPR007260">
    <property type="entry name" value="NanE"/>
</dbReference>
<accession>D6A7I2</accession>
<gene>
    <name evidence="7" type="primary">nanE</name>
    <name evidence="8" type="ORF">SSFG_01348</name>
</gene>
<protein>
    <recommendedName>
        <fullName evidence="7">Putative N-acetylmannosamine-6-phosphate 2-epimerase</fullName>
        <ecNumber evidence="7">5.1.3.9</ecNumber>
    </recommendedName>
    <alternativeName>
        <fullName evidence="7">ManNAc-6-P epimerase</fullName>
    </alternativeName>
</protein>
<reference evidence="9" key="1">
    <citation type="submission" date="2008-12" db="EMBL/GenBank/DDBJ databases">
        <title>Annotation of Streptomyces ghanaensis ATCC 14672.</title>
        <authorList>
            <consortium name="The Broad Institute Genome Sequencing Platform"/>
            <consortium name="Broad Institute Microbial Sequencing Center"/>
            <person name="Fischbach M."/>
            <person name="Ward D."/>
            <person name="Young S."/>
            <person name="Kodira C.D."/>
            <person name="Zeng Q."/>
            <person name="Koehrsen M."/>
            <person name="Godfrey P."/>
            <person name="Alvarado L."/>
            <person name="Berlin A.M."/>
            <person name="Borenstein D."/>
            <person name="Chen Z."/>
            <person name="Engels R."/>
            <person name="Freedman E."/>
            <person name="Gellesch M."/>
            <person name="Goldberg J."/>
            <person name="Griggs A."/>
            <person name="Gujja S."/>
            <person name="Heiman D.I."/>
            <person name="Hepburn T.A."/>
            <person name="Howarth C."/>
            <person name="Jen D."/>
            <person name="Larson L."/>
            <person name="Lewis B."/>
            <person name="Mehta T."/>
            <person name="Park D."/>
            <person name="Pearson M."/>
            <person name="Roberts A."/>
            <person name="Saif S."/>
            <person name="Shea T.D."/>
            <person name="Shenoy N."/>
            <person name="Sisk P."/>
            <person name="Stolte C."/>
            <person name="Sykes S.N."/>
            <person name="Walk T."/>
            <person name="White J."/>
            <person name="Yandava C."/>
            <person name="Straight P."/>
            <person name="Clardy J."/>
            <person name="Hung D."/>
            <person name="Kolter R."/>
            <person name="Mekalanos J."/>
            <person name="Walker S."/>
            <person name="Walsh C.T."/>
            <person name="Wieland B.L.C."/>
            <person name="Ilzarbe M."/>
            <person name="Galagan J."/>
            <person name="Nusbaum C."/>
            <person name="Birren B."/>
        </authorList>
    </citation>
    <scope>NUCLEOTIDE SEQUENCE [LARGE SCALE GENOMIC DNA]</scope>
    <source>
        <strain evidence="9">ATCC 14672 / DSM 40746 / JCM 4963 / KCTC 9882 / NRRL B-12104 / FH 1290</strain>
    </source>
</reference>
<keyword evidence="5 7" id="KW-0413">Isomerase</keyword>
<dbReference type="PANTHER" id="PTHR36204">
    <property type="entry name" value="N-ACETYLMANNOSAMINE-6-PHOSPHATE 2-EPIMERASE-RELATED"/>
    <property type="match status" value="1"/>
</dbReference>
<name>D6A7I2_STRV1</name>
<dbReference type="GO" id="GO:0019262">
    <property type="term" value="P:N-acetylneuraminate catabolic process"/>
    <property type="evidence" value="ECO:0007669"/>
    <property type="project" value="UniProtKB-UniRule"/>
</dbReference>
<dbReference type="Pfam" id="PF04131">
    <property type="entry name" value="NanE"/>
    <property type="match status" value="1"/>
</dbReference>
<dbReference type="SUPFAM" id="SSF51366">
    <property type="entry name" value="Ribulose-phoshate binding barrel"/>
    <property type="match status" value="1"/>
</dbReference>
<dbReference type="AlphaFoldDB" id="D6A7I2"/>
<dbReference type="NCBIfam" id="NF002231">
    <property type="entry name" value="PRK01130.1"/>
    <property type="match status" value="1"/>
</dbReference>
<comment type="similarity">
    <text evidence="4 7">Belongs to the NanE family.</text>
</comment>
<evidence type="ECO:0000256" key="2">
    <source>
        <dbReference type="ARBA" id="ARBA00002147"/>
    </source>
</evidence>
<dbReference type="GO" id="GO:0005829">
    <property type="term" value="C:cytosol"/>
    <property type="evidence" value="ECO:0007669"/>
    <property type="project" value="TreeGrafter"/>
</dbReference>
<dbReference type="Gene3D" id="3.20.20.70">
    <property type="entry name" value="Aldolase class I"/>
    <property type="match status" value="1"/>
</dbReference>
<dbReference type="PANTHER" id="PTHR36204:SF1">
    <property type="entry name" value="N-ACETYLMANNOSAMINE-6-PHOSPHATE 2-EPIMERASE-RELATED"/>
    <property type="match status" value="1"/>
</dbReference>
<comment type="catalytic activity">
    <reaction evidence="1 7">
        <text>an N-acyl-D-glucosamine 6-phosphate = an N-acyl-D-mannosamine 6-phosphate</text>
        <dbReference type="Rhea" id="RHEA:23932"/>
        <dbReference type="ChEBI" id="CHEBI:57599"/>
        <dbReference type="ChEBI" id="CHEBI:57666"/>
        <dbReference type="EC" id="5.1.3.9"/>
    </reaction>
</comment>
<evidence type="ECO:0000313" key="9">
    <source>
        <dbReference type="Proteomes" id="UP000003824"/>
    </source>
</evidence>
<sequence length="257" mass="25998">MADTLKGRLIVSCQAPPGDPMRHTDTLVRMTLAAQAGGAAAVRVNEPEVVAATVAATDLPVIGLWKDGDTGVYITPTVRHALALVEAGAAVVAADATARPRPDGSTFAELVEAVHAAGARVMADVSTFDEGRAAAAQGADFVGTTLSGYVPGSPRQDAPDLALVADLAAALPVPVIAEGRIATPEQAAEALAAGALSVVVGTAITAPTALTRAFVAGLTVRPGDAEVVPHTRKGAVREGNTPWWCVPAGRTGRWPTP</sequence>
<dbReference type="EMBL" id="DS999641">
    <property type="protein sequence ID" value="EFE66095.2"/>
    <property type="molecule type" value="Genomic_DNA"/>
</dbReference>
<evidence type="ECO:0000313" key="8">
    <source>
        <dbReference type="EMBL" id="EFE66095.2"/>
    </source>
</evidence>
<evidence type="ECO:0000256" key="6">
    <source>
        <dbReference type="ARBA" id="ARBA00023277"/>
    </source>
</evidence>
<proteinExistence type="inferred from homology"/>
<organism evidence="8 9">
    <name type="scientific">Streptomyces viridosporus (strain ATCC 14672 / DSM 40746 / JCM 4963 / KCTC 9882 / NRRL B-12104 / FH 1290)</name>
    <name type="common">Streptomyces ghanaensis</name>
    <dbReference type="NCBI Taxonomy" id="566461"/>
    <lineage>
        <taxon>Bacteria</taxon>
        <taxon>Bacillati</taxon>
        <taxon>Actinomycetota</taxon>
        <taxon>Actinomycetes</taxon>
        <taxon>Kitasatosporales</taxon>
        <taxon>Streptomycetaceae</taxon>
        <taxon>Streptomyces</taxon>
    </lineage>
</organism>
<evidence type="ECO:0000256" key="3">
    <source>
        <dbReference type="ARBA" id="ARBA00005081"/>
    </source>
</evidence>
<dbReference type="Proteomes" id="UP000003824">
    <property type="component" value="Unassembled WGS sequence"/>
</dbReference>
<dbReference type="EC" id="5.1.3.9" evidence="7"/>
<dbReference type="GO" id="GO:0005975">
    <property type="term" value="P:carbohydrate metabolic process"/>
    <property type="evidence" value="ECO:0007669"/>
    <property type="project" value="UniProtKB-UniRule"/>
</dbReference>
<comment type="function">
    <text evidence="2 7">Converts N-acetylmannosamine-6-phosphate (ManNAc-6-P) to N-acetylglucosamine-6-phosphate (GlcNAc-6-P).</text>
</comment>
<evidence type="ECO:0000256" key="4">
    <source>
        <dbReference type="ARBA" id="ARBA00007439"/>
    </source>
</evidence>
<evidence type="ECO:0000256" key="7">
    <source>
        <dbReference type="HAMAP-Rule" id="MF_01235"/>
    </source>
</evidence>
<keyword evidence="6 7" id="KW-0119">Carbohydrate metabolism</keyword>
<dbReference type="GO" id="GO:0006053">
    <property type="term" value="P:N-acetylmannosamine catabolic process"/>
    <property type="evidence" value="ECO:0007669"/>
    <property type="project" value="TreeGrafter"/>
</dbReference>
<dbReference type="eggNOG" id="COG3010">
    <property type="taxonomic scope" value="Bacteria"/>
</dbReference>
<comment type="pathway">
    <text evidence="3 7">Amino-sugar metabolism; N-acetylneuraminate degradation; D-fructose 6-phosphate from N-acetylneuraminate: step 3/5.</text>
</comment>